<reference evidence="3 6" key="3">
    <citation type="submission" date="2020-08" db="EMBL/GenBank/DDBJ databases">
        <title>Genomic Encyclopedia of Type Strains, Phase IV (KMG-IV): sequencing the most valuable type-strain genomes for metagenomic binning, comparative biology and taxonomic classification.</title>
        <authorList>
            <person name="Goeker M."/>
        </authorList>
    </citation>
    <scope>NUCLEOTIDE SEQUENCE [LARGE SCALE GENOMIC DNA]</scope>
    <source>
        <strain evidence="3 6">DSM 100995</strain>
    </source>
</reference>
<feature type="region of interest" description="Disordered" evidence="1">
    <location>
        <begin position="1"/>
        <end position="21"/>
    </location>
</feature>
<sequence length="436" mass="46769">MAGVKSKRPGKAKRKVASPVVSQEDYQQRINAMPAPYKWPLLKGRVPDGWIGSNLKDGNYRQTPAKGYLRRIGDFLRPAPGLAFIGSAPALSTAAAAKKEVNRNHNSLKQYTDWIPHFDLTSGVANGLGTLTAVRDANNARKKYIDQSNDSDSKKLAFIEGAGSSAGVARSAATSVYNFSDYFNTTTSASAVSNIAAGASIAIGAADMAGGIYGAHVASKRKKGILDVKNDITRLRDADPDIEEGDPYKDHLRAADIGMASQGREQVTSGGKILKGAAGIAGGALIIAGFATAGMGLVIGASLIGIAATIVNAVKKRKHKKEIVIDILGVKARREAWKAEKKRIEKNTWWGFNAREQGMKEIGEDPLNIALANSGYKDIGICYDNYIKEVSDHLYSFGIINNNVPTLNLIKNLGFNISPEKRRYITPKKIAAKLSV</sequence>
<dbReference type="EMBL" id="JACIEG010000003">
    <property type="protein sequence ID" value="MBB3969175.1"/>
    <property type="molecule type" value="Genomic_DNA"/>
</dbReference>
<feature type="compositionally biased region" description="Basic residues" evidence="1">
    <location>
        <begin position="1"/>
        <end position="16"/>
    </location>
</feature>
<accession>A0A4Y8ADJ9</accession>
<keyword evidence="2" id="KW-0812">Transmembrane</keyword>
<reference evidence="4" key="2">
    <citation type="submission" date="2019-03" db="EMBL/GenBank/DDBJ databases">
        <authorList>
            <person name="Yan Y.-Q."/>
            <person name="Du Z.-J."/>
        </authorList>
    </citation>
    <scope>NUCLEOTIDE SEQUENCE</scope>
    <source>
        <strain evidence="4">PP-F2FG21</strain>
    </source>
</reference>
<dbReference type="Proteomes" id="UP000297248">
    <property type="component" value="Unassembled WGS sequence"/>
</dbReference>
<feature type="transmembrane region" description="Helical" evidence="2">
    <location>
        <begin position="297"/>
        <end position="314"/>
    </location>
</feature>
<gene>
    <name evidence="4" type="ORF">E2R65_12900</name>
    <name evidence="3" type="ORF">GGR35_001778</name>
</gene>
<reference evidence="4 5" key="1">
    <citation type="journal article" date="2016" name="Int. J. Syst. Evol. Microbiol.">
        <title>Proposal of Mucilaginibacter phyllosphaerae sp. nov. isolated from the phyllosphere of Galium album.</title>
        <authorList>
            <person name="Aydogan E.L."/>
            <person name="Busse H.J."/>
            <person name="Moser G."/>
            <person name="Muller C."/>
            <person name="Kampfer P."/>
            <person name="Glaeser S.P."/>
        </authorList>
    </citation>
    <scope>NUCLEOTIDE SEQUENCE [LARGE SCALE GENOMIC DNA]</scope>
    <source>
        <strain evidence="4 5">PP-F2FG21</strain>
    </source>
</reference>
<evidence type="ECO:0000256" key="1">
    <source>
        <dbReference type="SAM" id="MobiDB-lite"/>
    </source>
</evidence>
<organism evidence="4 5">
    <name type="scientific">Mucilaginibacter phyllosphaerae</name>
    <dbReference type="NCBI Taxonomy" id="1812349"/>
    <lineage>
        <taxon>Bacteria</taxon>
        <taxon>Pseudomonadati</taxon>
        <taxon>Bacteroidota</taxon>
        <taxon>Sphingobacteriia</taxon>
        <taxon>Sphingobacteriales</taxon>
        <taxon>Sphingobacteriaceae</taxon>
        <taxon>Mucilaginibacter</taxon>
    </lineage>
</organism>
<dbReference type="RefSeq" id="WP_134336882.1">
    <property type="nucleotide sequence ID" value="NZ_BMCZ01000002.1"/>
</dbReference>
<protein>
    <submittedName>
        <fullName evidence="4">Uncharacterized protein</fullName>
    </submittedName>
</protein>
<dbReference type="OrthoDB" id="681139at2"/>
<keyword evidence="2" id="KW-0472">Membrane</keyword>
<evidence type="ECO:0000256" key="2">
    <source>
        <dbReference type="SAM" id="Phobius"/>
    </source>
</evidence>
<keyword evidence="2" id="KW-1133">Transmembrane helix</keyword>
<keyword evidence="6" id="KW-1185">Reference proteome</keyword>
<name>A0A4Y8ADJ9_9SPHI</name>
<comment type="caution">
    <text evidence="4">The sequence shown here is derived from an EMBL/GenBank/DDBJ whole genome shotgun (WGS) entry which is preliminary data.</text>
</comment>
<dbReference type="EMBL" id="SNQG01000004">
    <property type="protein sequence ID" value="TEW66018.1"/>
    <property type="molecule type" value="Genomic_DNA"/>
</dbReference>
<dbReference type="AlphaFoldDB" id="A0A4Y8ADJ9"/>
<proteinExistence type="predicted"/>
<dbReference type="Proteomes" id="UP000583101">
    <property type="component" value="Unassembled WGS sequence"/>
</dbReference>
<evidence type="ECO:0000313" key="6">
    <source>
        <dbReference type="Proteomes" id="UP000583101"/>
    </source>
</evidence>
<evidence type="ECO:0000313" key="5">
    <source>
        <dbReference type="Proteomes" id="UP000297248"/>
    </source>
</evidence>
<evidence type="ECO:0000313" key="3">
    <source>
        <dbReference type="EMBL" id="MBB3969175.1"/>
    </source>
</evidence>
<evidence type="ECO:0000313" key="4">
    <source>
        <dbReference type="EMBL" id="TEW66018.1"/>
    </source>
</evidence>